<dbReference type="EMBL" id="JAXQNO010000003">
    <property type="protein sequence ID" value="KAK4800624.1"/>
    <property type="molecule type" value="Genomic_DNA"/>
</dbReference>
<name>A0AAN7M972_TRANT</name>
<protein>
    <submittedName>
        <fullName evidence="1">Uncharacterized protein</fullName>
    </submittedName>
</protein>
<evidence type="ECO:0000313" key="1">
    <source>
        <dbReference type="EMBL" id="KAK4800624.1"/>
    </source>
</evidence>
<gene>
    <name evidence="1" type="ORF">SAY86_021111</name>
</gene>
<sequence length="82" mass="9412">MAMMLRSFLYEMKMDFCGMMVVLNLKKCPVKIGWFHRFMGCFVVQICIAAGGFLEASPLQHFDSIRVSTMKPKGQSWRKIGT</sequence>
<evidence type="ECO:0000313" key="2">
    <source>
        <dbReference type="Proteomes" id="UP001346149"/>
    </source>
</evidence>
<keyword evidence="2" id="KW-1185">Reference proteome</keyword>
<comment type="caution">
    <text evidence="1">The sequence shown here is derived from an EMBL/GenBank/DDBJ whole genome shotgun (WGS) entry which is preliminary data.</text>
</comment>
<reference evidence="1 2" key="1">
    <citation type="journal article" date="2023" name="Hortic Res">
        <title>Pangenome of water caltrop reveals structural variations and asymmetric subgenome divergence after allopolyploidization.</title>
        <authorList>
            <person name="Zhang X."/>
            <person name="Chen Y."/>
            <person name="Wang L."/>
            <person name="Yuan Y."/>
            <person name="Fang M."/>
            <person name="Shi L."/>
            <person name="Lu R."/>
            <person name="Comes H.P."/>
            <person name="Ma Y."/>
            <person name="Chen Y."/>
            <person name="Huang G."/>
            <person name="Zhou Y."/>
            <person name="Zheng Z."/>
            <person name="Qiu Y."/>
        </authorList>
    </citation>
    <scope>NUCLEOTIDE SEQUENCE [LARGE SCALE GENOMIC DNA]</scope>
    <source>
        <strain evidence="1">F231</strain>
    </source>
</reference>
<organism evidence="1 2">
    <name type="scientific">Trapa natans</name>
    <name type="common">Water chestnut</name>
    <dbReference type="NCBI Taxonomy" id="22666"/>
    <lineage>
        <taxon>Eukaryota</taxon>
        <taxon>Viridiplantae</taxon>
        <taxon>Streptophyta</taxon>
        <taxon>Embryophyta</taxon>
        <taxon>Tracheophyta</taxon>
        <taxon>Spermatophyta</taxon>
        <taxon>Magnoliopsida</taxon>
        <taxon>eudicotyledons</taxon>
        <taxon>Gunneridae</taxon>
        <taxon>Pentapetalae</taxon>
        <taxon>rosids</taxon>
        <taxon>malvids</taxon>
        <taxon>Myrtales</taxon>
        <taxon>Lythraceae</taxon>
        <taxon>Trapa</taxon>
    </lineage>
</organism>
<dbReference type="AlphaFoldDB" id="A0AAN7M972"/>
<proteinExistence type="predicted"/>
<dbReference type="Proteomes" id="UP001346149">
    <property type="component" value="Unassembled WGS sequence"/>
</dbReference>
<accession>A0AAN7M972</accession>